<keyword evidence="4" id="KW-0808">Transferase</keyword>
<reference evidence="11" key="2">
    <citation type="submission" date="2023-03" db="EMBL/GenBank/DDBJ databases">
        <authorList>
            <person name="Inwood S.N."/>
            <person name="Skelly J.G."/>
            <person name="Guhlin J."/>
            <person name="Harrop T.W.R."/>
            <person name="Goldson S.G."/>
            <person name="Dearden P.K."/>
        </authorList>
    </citation>
    <scope>NUCLEOTIDE SEQUENCE</scope>
    <source>
        <strain evidence="11">Lincoln</strain>
        <tissue evidence="11">Whole body</tissue>
    </source>
</reference>
<feature type="domain" description="SET" evidence="8">
    <location>
        <begin position="101"/>
        <end position="225"/>
    </location>
</feature>
<protein>
    <recommendedName>
        <fullName evidence="13">Histone-lysine N-methyltransferase SETMAR</fullName>
    </recommendedName>
</protein>
<evidence type="ECO:0000313" key="12">
    <source>
        <dbReference type="Proteomes" id="UP001168972"/>
    </source>
</evidence>
<dbReference type="Pfam" id="PF00856">
    <property type="entry name" value="SET"/>
    <property type="match status" value="1"/>
</dbReference>
<dbReference type="InterPro" id="IPR001214">
    <property type="entry name" value="SET_dom"/>
</dbReference>
<dbReference type="AlphaFoldDB" id="A0AA39FD97"/>
<dbReference type="PANTHER" id="PTHR46223:SF3">
    <property type="entry name" value="HISTONE-LYSINE N-METHYLTRANSFERASE SET-23"/>
    <property type="match status" value="1"/>
</dbReference>
<comment type="subcellular location">
    <subcellularLocation>
        <location evidence="1">Chromosome</location>
    </subcellularLocation>
</comment>
<keyword evidence="12" id="KW-1185">Reference proteome</keyword>
<evidence type="ECO:0000313" key="11">
    <source>
        <dbReference type="EMBL" id="KAK0167433.1"/>
    </source>
</evidence>
<dbReference type="Pfam" id="PF05033">
    <property type="entry name" value="Pre-SET"/>
    <property type="match status" value="1"/>
</dbReference>
<dbReference type="GO" id="GO:0005694">
    <property type="term" value="C:chromosome"/>
    <property type="evidence" value="ECO:0007669"/>
    <property type="project" value="UniProtKB-SubCell"/>
</dbReference>
<dbReference type="Proteomes" id="UP001168972">
    <property type="component" value="Unassembled WGS sequence"/>
</dbReference>
<evidence type="ECO:0000259" key="10">
    <source>
        <dbReference type="PROSITE" id="PS50868"/>
    </source>
</evidence>
<dbReference type="GO" id="GO:0005634">
    <property type="term" value="C:nucleus"/>
    <property type="evidence" value="ECO:0007669"/>
    <property type="project" value="InterPro"/>
</dbReference>
<dbReference type="InterPro" id="IPR003616">
    <property type="entry name" value="Post-SET_dom"/>
</dbReference>
<sequence length="257" mass="28829">MDILSGKEDEYEHKIHDVMYVANNIPGVGISIDEFDSVFSVGCKCIFDCTQGNCSCVRECVNYIDNRFNEEKSSKLILECNPQCLCSNNCQNKLVQCGPVDCLEVIEIEGKGFGLITNKFIGKNQFICEYAGEIIGIDEAKKRIEENKKLNKMNYILVVSEYIGEKKITTCIDPTYFGNIGRYSNHSCQPNAKLVPVRIESLIPHLSLFACRDIDIGEEITFDYAGDNIKNIANCLSDTPCHCNSDKCIGFLPHHPI</sequence>
<evidence type="ECO:0000256" key="1">
    <source>
        <dbReference type="ARBA" id="ARBA00004286"/>
    </source>
</evidence>
<dbReference type="SUPFAM" id="SSF82199">
    <property type="entry name" value="SET domain"/>
    <property type="match status" value="1"/>
</dbReference>
<reference evidence="11" key="1">
    <citation type="journal article" date="2023" name="bioRxiv">
        <title>Scaffold-level genome assemblies of two parasitoid biocontrol wasps reveal the parthenogenesis mechanism and an associated novel virus.</title>
        <authorList>
            <person name="Inwood S."/>
            <person name="Skelly J."/>
            <person name="Guhlin J."/>
            <person name="Harrop T."/>
            <person name="Goldson S."/>
            <person name="Dearden P."/>
        </authorList>
    </citation>
    <scope>NUCLEOTIDE SEQUENCE</scope>
    <source>
        <strain evidence="11">Lincoln</strain>
        <tissue evidence="11">Whole body</tissue>
    </source>
</reference>
<evidence type="ECO:0000256" key="7">
    <source>
        <dbReference type="ARBA" id="ARBA00022833"/>
    </source>
</evidence>
<dbReference type="PROSITE" id="PS50867">
    <property type="entry name" value="PRE_SET"/>
    <property type="match status" value="1"/>
</dbReference>
<dbReference type="Gene3D" id="2.170.270.10">
    <property type="entry name" value="SET domain"/>
    <property type="match status" value="1"/>
</dbReference>
<gene>
    <name evidence="11" type="ORF">PV327_004832</name>
</gene>
<dbReference type="InterPro" id="IPR046341">
    <property type="entry name" value="SET_dom_sf"/>
</dbReference>
<evidence type="ECO:0000259" key="8">
    <source>
        <dbReference type="PROSITE" id="PS50280"/>
    </source>
</evidence>
<keyword evidence="5" id="KW-0949">S-adenosyl-L-methionine</keyword>
<accession>A0AA39FD97</accession>
<comment type="caution">
    <text evidence="11">The sequence shown here is derived from an EMBL/GenBank/DDBJ whole genome shotgun (WGS) entry which is preliminary data.</text>
</comment>
<dbReference type="InterPro" id="IPR007728">
    <property type="entry name" value="Pre-SET_dom"/>
</dbReference>
<dbReference type="GO" id="GO:0008170">
    <property type="term" value="F:N-methyltransferase activity"/>
    <property type="evidence" value="ECO:0007669"/>
    <property type="project" value="UniProtKB-ARBA"/>
</dbReference>
<dbReference type="PROSITE" id="PS50868">
    <property type="entry name" value="POST_SET"/>
    <property type="match status" value="1"/>
</dbReference>
<dbReference type="InterPro" id="IPR050973">
    <property type="entry name" value="H3K9_Histone-Lys_N-MTase"/>
</dbReference>
<evidence type="ECO:0000259" key="9">
    <source>
        <dbReference type="PROSITE" id="PS50867"/>
    </source>
</evidence>
<name>A0AA39FD97_MICHY</name>
<evidence type="ECO:0008006" key="13">
    <source>
        <dbReference type="Google" id="ProtNLM"/>
    </source>
</evidence>
<dbReference type="GO" id="GO:0042054">
    <property type="term" value="F:histone methyltransferase activity"/>
    <property type="evidence" value="ECO:0007669"/>
    <property type="project" value="InterPro"/>
</dbReference>
<dbReference type="GO" id="GO:0008270">
    <property type="term" value="F:zinc ion binding"/>
    <property type="evidence" value="ECO:0007669"/>
    <property type="project" value="InterPro"/>
</dbReference>
<keyword evidence="6" id="KW-0479">Metal-binding</keyword>
<keyword evidence="3" id="KW-0489">Methyltransferase</keyword>
<feature type="domain" description="Pre-SET" evidence="9">
    <location>
        <begin position="41"/>
        <end position="98"/>
    </location>
</feature>
<dbReference type="SMART" id="SM00317">
    <property type="entry name" value="SET"/>
    <property type="match status" value="1"/>
</dbReference>
<dbReference type="EMBL" id="JAQQBR010001832">
    <property type="protein sequence ID" value="KAK0167433.1"/>
    <property type="molecule type" value="Genomic_DNA"/>
</dbReference>
<feature type="domain" description="Post-SET" evidence="10">
    <location>
        <begin position="237"/>
        <end position="253"/>
    </location>
</feature>
<dbReference type="GO" id="GO:0008757">
    <property type="term" value="F:S-adenosylmethionine-dependent methyltransferase activity"/>
    <property type="evidence" value="ECO:0007669"/>
    <property type="project" value="UniProtKB-ARBA"/>
</dbReference>
<evidence type="ECO:0000256" key="3">
    <source>
        <dbReference type="ARBA" id="ARBA00022603"/>
    </source>
</evidence>
<evidence type="ECO:0000256" key="2">
    <source>
        <dbReference type="ARBA" id="ARBA00022454"/>
    </source>
</evidence>
<evidence type="ECO:0000256" key="5">
    <source>
        <dbReference type="ARBA" id="ARBA00022691"/>
    </source>
</evidence>
<keyword evidence="2" id="KW-0158">Chromosome</keyword>
<organism evidence="11 12">
    <name type="scientific">Microctonus hyperodae</name>
    <name type="common">Parasitoid wasp</name>
    <dbReference type="NCBI Taxonomy" id="165561"/>
    <lineage>
        <taxon>Eukaryota</taxon>
        <taxon>Metazoa</taxon>
        <taxon>Ecdysozoa</taxon>
        <taxon>Arthropoda</taxon>
        <taxon>Hexapoda</taxon>
        <taxon>Insecta</taxon>
        <taxon>Pterygota</taxon>
        <taxon>Neoptera</taxon>
        <taxon>Endopterygota</taxon>
        <taxon>Hymenoptera</taxon>
        <taxon>Apocrita</taxon>
        <taxon>Ichneumonoidea</taxon>
        <taxon>Braconidae</taxon>
        <taxon>Euphorinae</taxon>
        <taxon>Microctonus</taxon>
    </lineage>
</organism>
<keyword evidence="7" id="KW-0862">Zinc</keyword>
<dbReference type="GO" id="GO:0032259">
    <property type="term" value="P:methylation"/>
    <property type="evidence" value="ECO:0007669"/>
    <property type="project" value="UniProtKB-KW"/>
</dbReference>
<proteinExistence type="predicted"/>
<dbReference type="PANTHER" id="PTHR46223">
    <property type="entry name" value="HISTONE-LYSINE N-METHYLTRANSFERASE SUV39H"/>
    <property type="match status" value="1"/>
</dbReference>
<dbReference type="PROSITE" id="PS50280">
    <property type="entry name" value="SET"/>
    <property type="match status" value="1"/>
</dbReference>
<evidence type="ECO:0000256" key="4">
    <source>
        <dbReference type="ARBA" id="ARBA00022679"/>
    </source>
</evidence>
<evidence type="ECO:0000256" key="6">
    <source>
        <dbReference type="ARBA" id="ARBA00022723"/>
    </source>
</evidence>